<dbReference type="Proteomes" id="UP000821837">
    <property type="component" value="Chromosome 3"/>
</dbReference>
<protein>
    <submittedName>
        <fullName evidence="1">Uncharacterized protein</fullName>
    </submittedName>
</protein>
<evidence type="ECO:0000313" key="2">
    <source>
        <dbReference type="Proteomes" id="UP000821837"/>
    </source>
</evidence>
<comment type="caution">
    <text evidence="1">The sequence shown here is derived from an EMBL/GenBank/DDBJ whole genome shotgun (WGS) entry which is preliminary data.</text>
</comment>
<name>A0A9D4T0V0_RHISA</name>
<keyword evidence="2" id="KW-1185">Reference proteome</keyword>
<reference evidence="1" key="1">
    <citation type="journal article" date="2020" name="Cell">
        <title>Large-Scale Comparative Analyses of Tick Genomes Elucidate Their Genetic Diversity and Vector Capacities.</title>
        <authorList>
            <consortium name="Tick Genome and Microbiome Consortium (TIGMIC)"/>
            <person name="Jia N."/>
            <person name="Wang J."/>
            <person name="Shi W."/>
            <person name="Du L."/>
            <person name="Sun Y."/>
            <person name="Zhan W."/>
            <person name="Jiang J.F."/>
            <person name="Wang Q."/>
            <person name="Zhang B."/>
            <person name="Ji P."/>
            <person name="Bell-Sakyi L."/>
            <person name="Cui X.M."/>
            <person name="Yuan T.T."/>
            <person name="Jiang B.G."/>
            <person name="Yang W.F."/>
            <person name="Lam T.T."/>
            <person name="Chang Q.C."/>
            <person name="Ding S.J."/>
            <person name="Wang X.J."/>
            <person name="Zhu J.G."/>
            <person name="Ruan X.D."/>
            <person name="Zhao L."/>
            <person name="Wei J.T."/>
            <person name="Ye R.Z."/>
            <person name="Que T.C."/>
            <person name="Du C.H."/>
            <person name="Zhou Y.H."/>
            <person name="Cheng J.X."/>
            <person name="Dai P.F."/>
            <person name="Guo W.B."/>
            <person name="Han X.H."/>
            <person name="Huang E.J."/>
            <person name="Li L.F."/>
            <person name="Wei W."/>
            <person name="Gao Y.C."/>
            <person name="Liu J.Z."/>
            <person name="Shao H.Z."/>
            <person name="Wang X."/>
            <person name="Wang C.C."/>
            <person name="Yang T.C."/>
            <person name="Huo Q.B."/>
            <person name="Li W."/>
            <person name="Chen H.Y."/>
            <person name="Chen S.E."/>
            <person name="Zhou L.G."/>
            <person name="Ni X.B."/>
            <person name="Tian J.H."/>
            <person name="Sheng Y."/>
            <person name="Liu T."/>
            <person name="Pan Y.S."/>
            <person name="Xia L.Y."/>
            <person name="Li J."/>
            <person name="Zhao F."/>
            <person name="Cao W.C."/>
        </authorList>
    </citation>
    <scope>NUCLEOTIDE SEQUENCE</scope>
    <source>
        <strain evidence="1">Rsan-2018</strain>
    </source>
</reference>
<reference evidence="1" key="2">
    <citation type="submission" date="2021-09" db="EMBL/GenBank/DDBJ databases">
        <authorList>
            <person name="Jia N."/>
            <person name="Wang J."/>
            <person name="Shi W."/>
            <person name="Du L."/>
            <person name="Sun Y."/>
            <person name="Zhan W."/>
            <person name="Jiang J."/>
            <person name="Wang Q."/>
            <person name="Zhang B."/>
            <person name="Ji P."/>
            <person name="Sakyi L.B."/>
            <person name="Cui X."/>
            <person name="Yuan T."/>
            <person name="Jiang B."/>
            <person name="Yang W."/>
            <person name="Lam T.T.-Y."/>
            <person name="Chang Q."/>
            <person name="Ding S."/>
            <person name="Wang X."/>
            <person name="Zhu J."/>
            <person name="Ruan X."/>
            <person name="Zhao L."/>
            <person name="Wei J."/>
            <person name="Que T."/>
            <person name="Du C."/>
            <person name="Cheng J."/>
            <person name="Dai P."/>
            <person name="Han X."/>
            <person name="Huang E."/>
            <person name="Gao Y."/>
            <person name="Liu J."/>
            <person name="Shao H."/>
            <person name="Ye R."/>
            <person name="Li L."/>
            <person name="Wei W."/>
            <person name="Wang X."/>
            <person name="Wang C."/>
            <person name="Huo Q."/>
            <person name="Li W."/>
            <person name="Guo W."/>
            <person name="Chen H."/>
            <person name="Chen S."/>
            <person name="Zhou L."/>
            <person name="Zhou L."/>
            <person name="Ni X."/>
            <person name="Tian J."/>
            <person name="Zhou Y."/>
            <person name="Sheng Y."/>
            <person name="Liu T."/>
            <person name="Pan Y."/>
            <person name="Xia L."/>
            <person name="Li J."/>
            <person name="Zhao F."/>
            <person name="Cao W."/>
        </authorList>
    </citation>
    <scope>NUCLEOTIDE SEQUENCE</scope>
    <source>
        <strain evidence="1">Rsan-2018</strain>
        <tissue evidence="1">Larvae</tissue>
    </source>
</reference>
<proteinExistence type="predicted"/>
<sequence length="97" mass="10257">MAVPQPSQPPAMTSMPLVEPPKFSGLKDLQSPEVSLGCLDSFCLVSGIDEAKRLSNVVPAALEGSAELWRRFVGAFASCGEFAQAFCRDLLSTPNAA</sequence>
<organism evidence="1 2">
    <name type="scientific">Rhipicephalus sanguineus</name>
    <name type="common">Brown dog tick</name>
    <name type="synonym">Ixodes sanguineus</name>
    <dbReference type="NCBI Taxonomy" id="34632"/>
    <lineage>
        <taxon>Eukaryota</taxon>
        <taxon>Metazoa</taxon>
        <taxon>Ecdysozoa</taxon>
        <taxon>Arthropoda</taxon>
        <taxon>Chelicerata</taxon>
        <taxon>Arachnida</taxon>
        <taxon>Acari</taxon>
        <taxon>Parasitiformes</taxon>
        <taxon>Ixodida</taxon>
        <taxon>Ixodoidea</taxon>
        <taxon>Ixodidae</taxon>
        <taxon>Rhipicephalinae</taxon>
        <taxon>Rhipicephalus</taxon>
        <taxon>Rhipicephalus</taxon>
    </lineage>
</organism>
<dbReference type="AlphaFoldDB" id="A0A9D4T0V0"/>
<accession>A0A9D4T0V0</accession>
<gene>
    <name evidence="1" type="ORF">HPB52_022472</name>
</gene>
<dbReference type="EMBL" id="JABSTV010001249">
    <property type="protein sequence ID" value="KAH7963734.1"/>
    <property type="molecule type" value="Genomic_DNA"/>
</dbReference>
<evidence type="ECO:0000313" key="1">
    <source>
        <dbReference type="EMBL" id="KAH7963734.1"/>
    </source>
</evidence>